<dbReference type="GO" id="GO:0004674">
    <property type="term" value="F:protein serine/threonine kinase activity"/>
    <property type="evidence" value="ECO:0007669"/>
    <property type="project" value="TreeGrafter"/>
</dbReference>
<proteinExistence type="predicted"/>
<evidence type="ECO:0000256" key="1">
    <source>
        <dbReference type="ARBA" id="ARBA00004370"/>
    </source>
</evidence>
<dbReference type="GO" id="GO:0016020">
    <property type="term" value="C:membrane"/>
    <property type="evidence" value="ECO:0007669"/>
    <property type="project" value="UniProtKB-SubCell"/>
</dbReference>
<dbReference type="InterPro" id="IPR003591">
    <property type="entry name" value="Leu-rich_rpt_typical-subtyp"/>
</dbReference>
<dbReference type="PANTHER" id="PTHR24359:SF1">
    <property type="entry name" value="INHIBITOR OF NUCLEAR FACTOR KAPPA-B KINASE EPSILON SUBUNIT HOMOLOG 1-RELATED"/>
    <property type="match status" value="1"/>
</dbReference>
<dbReference type="AlphaFoldDB" id="A0AAE1T600"/>
<accession>A0AAE1T600</accession>
<dbReference type="Pfam" id="PF00069">
    <property type="entry name" value="Pkinase"/>
    <property type="match status" value="1"/>
</dbReference>
<dbReference type="PANTHER" id="PTHR24359">
    <property type="entry name" value="SERINE/THREONINE-PROTEIN KINASE SBK1"/>
    <property type="match status" value="1"/>
</dbReference>
<evidence type="ECO:0000259" key="8">
    <source>
        <dbReference type="PROSITE" id="PS50011"/>
    </source>
</evidence>
<evidence type="ECO:0000256" key="3">
    <source>
        <dbReference type="ARBA" id="ARBA00022692"/>
    </source>
</evidence>
<keyword evidence="4" id="KW-0677">Repeat</keyword>
<dbReference type="FunFam" id="1.10.510.10:FF:000988">
    <property type="entry name" value="Leucine-rich repeat protein kinase family protein"/>
    <property type="match status" value="1"/>
</dbReference>
<evidence type="ECO:0000256" key="4">
    <source>
        <dbReference type="ARBA" id="ARBA00022737"/>
    </source>
</evidence>
<dbReference type="Gene3D" id="3.80.10.10">
    <property type="entry name" value="Ribonuclease Inhibitor"/>
    <property type="match status" value="1"/>
</dbReference>
<dbReference type="Proteomes" id="UP001289374">
    <property type="component" value="Unassembled WGS sequence"/>
</dbReference>
<keyword evidence="9" id="KW-0418">Kinase</keyword>
<dbReference type="SUPFAM" id="SSF52058">
    <property type="entry name" value="L domain-like"/>
    <property type="match status" value="1"/>
</dbReference>
<name>A0AAE1T600_9LAMI</name>
<dbReference type="SUPFAM" id="SSF56112">
    <property type="entry name" value="Protein kinase-like (PK-like)"/>
    <property type="match status" value="1"/>
</dbReference>
<dbReference type="InterPro" id="IPR055164">
    <property type="entry name" value="EDR1/CTR1/ARMC3-like_pept-like"/>
</dbReference>
<evidence type="ECO:0000256" key="5">
    <source>
        <dbReference type="ARBA" id="ARBA00022989"/>
    </source>
</evidence>
<feature type="domain" description="Protein kinase" evidence="8">
    <location>
        <begin position="645"/>
        <end position="1027"/>
    </location>
</feature>
<dbReference type="InterPro" id="IPR011009">
    <property type="entry name" value="Kinase-like_dom_sf"/>
</dbReference>
<evidence type="ECO:0000256" key="6">
    <source>
        <dbReference type="ARBA" id="ARBA00023136"/>
    </source>
</evidence>
<feature type="region of interest" description="Disordered" evidence="7">
    <location>
        <begin position="443"/>
        <end position="467"/>
    </location>
</feature>
<dbReference type="InterPro" id="IPR000719">
    <property type="entry name" value="Prot_kinase_dom"/>
</dbReference>
<dbReference type="SMART" id="SM00220">
    <property type="entry name" value="S_TKc"/>
    <property type="match status" value="1"/>
</dbReference>
<organism evidence="9 10">
    <name type="scientific">Sesamum angolense</name>
    <dbReference type="NCBI Taxonomy" id="2727404"/>
    <lineage>
        <taxon>Eukaryota</taxon>
        <taxon>Viridiplantae</taxon>
        <taxon>Streptophyta</taxon>
        <taxon>Embryophyta</taxon>
        <taxon>Tracheophyta</taxon>
        <taxon>Spermatophyta</taxon>
        <taxon>Magnoliopsida</taxon>
        <taxon>eudicotyledons</taxon>
        <taxon>Gunneridae</taxon>
        <taxon>Pentapetalae</taxon>
        <taxon>asterids</taxon>
        <taxon>lamiids</taxon>
        <taxon>Lamiales</taxon>
        <taxon>Pedaliaceae</taxon>
        <taxon>Sesamum</taxon>
    </lineage>
</organism>
<dbReference type="SMART" id="SM00369">
    <property type="entry name" value="LRR_TYP"/>
    <property type="match status" value="3"/>
</dbReference>
<dbReference type="GO" id="GO:0051707">
    <property type="term" value="P:response to other organism"/>
    <property type="evidence" value="ECO:0007669"/>
    <property type="project" value="UniProtKB-ARBA"/>
</dbReference>
<dbReference type="GO" id="GO:0006952">
    <property type="term" value="P:defense response"/>
    <property type="evidence" value="ECO:0007669"/>
    <property type="project" value="UniProtKB-ARBA"/>
</dbReference>
<dbReference type="InterPro" id="IPR032675">
    <property type="entry name" value="LRR_dom_sf"/>
</dbReference>
<dbReference type="Pfam" id="PF23598">
    <property type="entry name" value="LRR_14"/>
    <property type="match status" value="1"/>
</dbReference>
<evidence type="ECO:0000256" key="7">
    <source>
        <dbReference type="SAM" id="MobiDB-lite"/>
    </source>
</evidence>
<dbReference type="InterPro" id="IPR001611">
    <property type="entry name" value="Leu-rich_rpt"/>
</dbReference>
<keyword evidence="6" id="KW-0472">Membrane</keyword>
<evidence type="ECO:0000256" key="2">
    <source>
        <dbReference type="ARBA" id="ARBA00022614"/>
    </source>
</evidence>
<comment type="subcellular location">
    <subcellularLocation>
        <location evidence="1">Membrane</location>
    </subcellularLocation>
</comment>
<dbReference type="Gene3D" id="1.10.510.10">
    <property type="entry name" value="Transferase(Phosphotransferase) domain 1"/>
    <property type="match status" value="1"/>
</dbReference>
<dbReference type="EMBL" id="JACGWL010000737">
    <property type="protein sequence ID" value="KAK4382242.1"/>
    <property type="molecule type" value="Genomic_DNA"/>
</dbReference>
<protein>
    <submittedName>
        <fullName evidence="9">Serine/threonine/tyrosine-protein kinase HT1</fullName>
    </submittedName>
</protein>
<dbReference type="InterPro" id="IPR055414">
    <property type="entry name" value="LRR_R13L4/SHOC2-like"/>
</dbReference>
<sequence length="1037" mass="117093">MQVKELEQIETPDCKKQEISGRIQDSDALEERCDKKDFKVESVVDVSGKTLDFPLINGEERMVEEVYLYKNELNLIPTAMGRLKNLKTLKFFSNAVNLFPMEFGNLVELECLQVKVSEPGINGLEVSKLTNLKELELSRVPPRLSAFPLLSDIAGLKCLTRLSVCHFSIRYLPPEIGCLNNLEYLDLSFNKMRNLPDEITSLNLLLQLKVTNNKLIDLPWRLSCLQRLEILDLSNNWLTSLKYSELESMHNLRILNLKHNQLRRCRIPSWICCNLGGNVSDLSNDEPADMDVYDGVIQEIHAARRGDGWKRRYNLQTKARQERLNYCRKLKVDASSERSSEKCMTCRVSGHSDNASSKDLSVVPEEKLNNEDLSPECEVQGNSVTGPGGEDFGPVKESVNACSCSAIDSDGKHKEIGSSAALGSLSDVVEVLDRGSYSQYSHCLQKPKRHSEKDLDNPKPTKSRRPTYDPSYLSCLYSERSFCGVADHLPDGFYDAGRDRPFMPLGSYEKKLHAHLREVILLDRERDEELDAILLRARAFLHQFKNFNKSINDHKEVALDSLLMASLLALFVSDHFGGSDKSAVIQRTRKAVSGSNYMKPFVCTCATGIIDDTSKASRHGVNSVEDVLFRDICEKSLQSTKERRNSVIVPIGGVQFGVCRHRALLMKYLCDRIEPQIPCELVRGYLDFSPHAWNVIVIKRGESLVRMIVDACHPHDIREESDPEYFCRYIPLSRVCASVVPDRDASPNCSFPSLAVCDEIGKLASTSLIRCTVGSLEAAVKVRTVEVSEASADEVRNFEFSCLGEGYVEKLSSAGEKHVAPDSALSIARDVAFALSELHSRHIIHRDIKSENILIDLEKQQPDGTPKVKICDFDRAIPLHSYLHTCCIAHVGIPRPDICVGTPRWMAPEVFCAMHEQNIYGLAFPDMCPNRKWIFWSFGCMLLELLTLQVPYSELPESEIHRFLQMGERPKLTNELEALAESEADLETESETPRFLAKLYHQCTEKNPYDRPSAKNIYNMLLTHERSVKGSRSSEQE</sequence>
<keyword evidence="3" id="KW-0812">Transmembrane</keyword>
<dbReference type="GO" id="GO:0005524">
    <property type="term" value="F:ATP binding"/>
    <property type="evidence" value="ECO:0007669"/>
    <property type="project" value="InterPro"/>
</dbReference>
<reference evidence="9" key="1">
    <citation type="submission" date="2020-06" db="EMBL/GenBank/DDBJ databases">
        <authorList>
            <person name="Li T."/>
            <person name="Hu X."/>
            <person name="Zhang T."/>
            <person name="Song X."/>
            <person name="Zhang H."/>
            <person name="Dai N."/>
            <person name="Sheng W."/>
            <person name="Hou X."/>
            <person name="Wei L."/>
        </authorList>
    </citation>
    <scope>NUCLEOTIDE SEQUENCE</scope>
    <source>
        <strain evidence="9">K16</strain>
        <tissue evidence="9">Leaf</tissue>
    </source>
</reference>
<keyword evidence="9" id="KW-0808">Transferase</keyword>
<comment type="caution">
    <text evidence="9">The sequence shown here is derived from an EMBL/GenBank/DDBJ whole genome shotgun (WGS) entry which is preliminary data.</text>
</comment>
<gene>
    <name evidence="9" type="ORF">Sango_2892100</name>
</gene>
<keyword evidence="10" id="KW-1185">Reference proteome</keyword>
<evidence type="ECO:0000313" key="10">
    <source>
        <dbReference type="Proteomes" id="UP001289374"/>
    </source>
</evidence>
<keyword evidence="5" id="KW-1133">Transmembrane helix</keyword>
<reference evidence="9" key="2">
    <citation type="journal article" date="2024" name="Plant">
        <title>Genomic evolution and insights into agronomic trait innovations of Sesamum species.</title>
        <authorList>
            <person name="Miao H."/>
            <person name="Wang L."/>
            <person name="Qu L."/>
            <person name="Liu H."/>
            <person name="Sun Y."/>
            <person name="Le M."/>
            <person name="Wang Q."/>
            <person name="Wei S."/>
            <person name="Zheng Y."/>
            <person name="Lin W."/>
            <person name="Duan Y."/>
            <person name="Cao H."/>
            <person name="Xiong S."/>
            <person name="Wang X."/>
            <person name="Wei L."/>
            <person name="Li C."/>
            <person name="Ma Q."/>
            <person name="Ju M."/>
            <person name="Zhao R."/>
            <person name="Li G."/>
            <person name="Mu C."/>
            <person name="Tian Q."/>
            <person name="Mei H."/>
            <person name="Zhang T."/>
            <person name="Gao T."/>
            <person name="Zhang H."/>
        </authorList>
    </citation>
    <scope>NUCLEOTIDE SEQUENCE</scope>
    <source>
        <strain evidence="9">K16</strain>
    </source>
</reference>
<dbReference type="PROSITE" id="PS00108">
    <property type="entry name" value="PROTEIN_KINASE_ST"/>
    <property type="match status" value="1"/>
</dbReference>
<dbReference type="PROSITE" id="PS51450">
    <property type="entry name" value="LRR"/>
    <property type="match status" value="2"/>
</dbReference>
<evidence type="ECO:0000313" key="9">
    <source>
        <dbReference type="EMBL" id="KAK4382242.1"/>
    </source>
</evidence>
<dbReference type="Pfam" id="PF14381">
    <property type="entry name" value="EDR1_CTR1_ARMC3_pept"/>
    <property type="match status" value="1"/>
</dbReference>
<dbReference type="PROSITE" id="PS50011">
    <property type="entry name" value="PROTEIN_KINASE_DOM"/>
    <property type="match status" value="1"/>
</dbReference>
<keyword evidence="2" id="KW-0433">Leucine-rich repeat</keyword>
<dbReference type="InterPro" id="IPR008271">
    <property type="entry name" value="Ser/Thr_kinase_AS"/>
</dbReference>